<dbReference type="Pfam" id="PF01739">
    <property type="entry name" value="CheR"/>
    <property type="match status" value="1"/>
</dbReference>
<evidence type="ECO:0000313" key="7">
    <source>
        <dbReference type="EMBL" id="MBC2606911.1"/>
    </source>
</evidence>
<dbReference type="InterPro" id="IPR050903">
    <property type="entry name" value="Bact_Chemotaxis_MeTrfase"/>
</dbReference>
<keyword evidence="3 7" id="KW-0489">Methyltransferase</keyword>
<evidence type="ECO:0000256" key="1">
    <source>
        <dbReference type="ARBA" id="ARBA00001541"/>
    </source>
</evidence>
<dbReference type="Gene3D" id="3.40.50.150">
    <property type="entry name" value="Vaccinia Virus protein VP39"/>
    <property type="match status" value="1"/>
</dbReference>
<dbReference type="SUPFAM" id="SSF53335">
    <property type="entry name" value="S-adenosyl-L-methionine-dependent methyltransferases"/>
    <property type="match status" value="1"/>
</dbReference>
<evidence type="ECO:0000256" key="2">
    <source>
        <dbReference type="ARBA" id="ARBA00012534"/>
    </source>
</evidence>
<dbReference type="EMBL" id="JACHVC010000012">
    <property type="protein sequence ID" value="MBC2606911.1"/>
    <property type="molecule type" value="Genomic_DNA"/>
</dbReference>
<evidence type="ECO:0000256" key="4">
    <source>
        <dbReference type="ARBA" id="ARBA00022679"/>
    </source>
</evidence>
<dbReference type="InterPro" id="IPR022641">
    <property type="entry name" value="CheR_N"/>
</dbReference>
<dbReference type="SMART" id="SM00138">
    <property type="entry name" value="MeTrc"/>
    <property type="match status" value="1"/>
</dbReference>
<accession>A0A7X1B757</accession>
<dbReference type="InterPro" id="IPR036804">
    <property type="entry name" value="CheR_N_sf"/>
</dbReference>
<keyword evidence="8" id="KW-1185">Reference proteome</keyword>
<organism evidence="7 8">
    <name type="scientific">Pelagicoccus albus</name>
    <dbReference type="NCBI Taxonomy" id="415222"/>
    <lineage>
        <taxon>Bacteria</taxon>
        <taxon>Pseudomonadati</taxon>
        <taxon>Verrucomicrobiota</taxon>
        <taxon>Opitutia</taxon>
        <taxon>Puniceicoccales</taxon>
        <taxon>Pelagicoccaceae</taxon>
        <taxon>Pelagicoccus</taxon>
    </lineage>
</organism>
<gene>
    <name evidence="7" type="ORF">H5P27_12735</name>
</gene>
<protein>
    <recommendedName>
        <fullName evidence="2">protein-glutamate O-methyltransferase</fullName>
        <ecNumber evidence="2">2.1.1.80</ecNumber>
    </recommendedName>
</protein>
<dbReference type="CDD" id="cd02440">
    <property type="entry name" value="AdoMet_MTases"/>
    <property type="match status" value="1"/>
</dbReference>
<dbReference type="InterPro" id="IPR022642">
    <property type="entry name" value="CheR_C"/>
</dbReference>
<name>A0A7X1B757_9BACT</name>
<dbReference type="GO" id="GO:0032259">
    <property type="term" value="P:methylation"/>
    <property type="evidence" value="ECO:0007669"/>
    <property type="project" value="UniProtKB-KW"/>
</dbReference>
<dbReference type="EC" id="2.1.1.80" evidence="2"/>
<dbReference type="PRINTS" id="PR00996">
    <property type="entry name" value="CHERMTFRASE"/>
</dbReference>
<reference evidence="7 8" key="1">
    <citation type="submission" date="2020-07" db="EMBL/GenBank/DDBJ databases">
        <authorList>
            <person name="Feng X."/>
        </authorList>
    </citation>
    <scope>NUCLEOTIDE SEQUENCE [LARGE SCALE GENOMIC DNA]</scope>
    <source>
        <strain evidence="7 8">JCM23202</strain>
    </source>
</reference>
<evidence type="ECO:0000259" key="6">
    <source>
        <dbReference type="PROSITE" id="PS50123"/>
    </source>
</evidence>
<feature type="domain" description="CheR-type methyltransferase" evidence="6">
    <location>
        <begin position="1"/>
        <end position="279"/>
    </location>
</feature>
<dbReference type="Pfam" id="PF03705">
    <property type="entry name" value="CheR_N"/>
    <property type="match status" value="1"/>
</dbReference>
<comment type="caution">
    <text evidence="7">The sequence shown here is derived from an EMBL/GenBank/DDBJ whole genome shotgun (WGS) entry which is preliminary data.</text>
</comment>
<keyword evidence="4 7" id="KW-0808">Transferase</keyword>
<dbReference type="InterPro" id="IPR029063">
    <property type="entry name" value="SAM-dependent_MTases_sf"/>
</dbReference>
<dbReference type="PROSITE" id="PS50123">
    <property type="entry name" value="CHER"/>
    <property type="match status" value="1"/>
</dbReference>
<dbReference type="PANTHER" id="PTHR24422">
    <property type="entry name" value="CHEMOTAXIS PROTEIN METHYLTRANSFERASE"/>
    <property type="match status" value="1"/>
</dbReference>
<sequence>MSQMGKISNQDYTYIRELVYKETRINLGDSKRELVSARLGKRLRAHSLGSYTEYCKMLQSNPNSGELYHLIDAISTNHTFFFREINHFNFLNSVILPQFANGQLGNKRDLKIWSCACSTGEEPYSLSIALEEYLSGIPSLDWKIQCSDISNRVLDFASKGIYEQERLKNVKPEWIKRYFQKGEKQMQGYYRVRPEISKKLGFQRLNLFAPQYPWNEKFQVIFCRNVMIYFDRETQQELVGRLARHLVPGGYLLIGHAESLAGIKHPYESIKPAIYQLPA</sequence>
<dbReference type="InterPro" id="IPR000780">
    <property type="entry name" value="CheR_MeTrfase"/>
</dbReference>
<evidence type="ECO:0000256" key="3">
    <source>
        <dbReference type="ARBA" id="ARBA00022603"/>
    </source>
</evidence>
<dbReference type="Proteomes" id="UP000526501">
    <property type="component" value="Unassembled WGS sequence"/>
</dbReference>
<dbReference type="AlphaFoldDB" id="A0A7X1B757"/>
<dbReference type="InterPro" id="IPR026024">
    <property type="entry name" value="Chemotaxis_MeTrfase_CheR"/>
</dbReference>
<dbReference type="RefSeq" id="WP_185660780.1">
    <property type="nucleotide sequence ID" value="NZ_JACHVC010000012.1"/>
</dbReference>
<evidence type="ECO:0000313" key="8">
    <source>
        <dbReference type="Proteomes" id="UP000526501"/>
    </source>
</evidence>
<dbReference type="Gene3D" id="1.10.155.10">
    <property type="entry name" value="Chemotaxis receptor methyltransferase CheR, N-terminal domain"/>
    <property type="match status" value="1"/>
</dbReference>
<comment type="catalytic activity">
    <reaction evidence="1">
        <text>L-glutamyl-[protein] + S-adenosyl-L-methionine = [protein]-L-glutamate 5-O-methyl ester + S-adenosyl-L-homocysteine</text>
        <dbReference type="Rhea" id="RHEA:24452"/>
        <dbReference type="Rhea" id="RHEA-COMP:10208"/>
        <dbReference type="Rhea" id="RHEA-COMP:10311"/>
        <dbReference type="ChEBI" id="CHEBI:29973"/>
        <dbReference type="ChEBI" id="CHEBI:57856"/>
        <dbReference type="ChEBI" id="CHEBI:59789"/>
        <dbReference type="ChEBI" id="CHEBI:82795"/>
        <dbReference type="EC" id="2.1.1.80"/>
    </reaction>
</comment>
<evidence type="ECO:0000256" key="5">
    <source>
        <dbReference type="ARBA" id="ARBA00022691"/>
    </source>
</evidence>
<dbReference type="PANTHER" id="PTHR24422:SF19">
    <property type="entry name" value="CHEMOTAXIS PROTEIN METHYLTRANSFERASE"/>
    <property type="match status" value="1"/>
</dbReference>
<dbReference type="SUPFAM" id="SSF47757">
    <property type="entry name" value="Chemotaxis receptor methyltransferase CheR, N-terminal domain"/>
    <property type="match status" value="1"/>
</dbReference>
<keyword evidence="5" id="KW-0949">S-adenosyl-L-methionine</keyword>
<dbReference type="GO" id="GO:0008983">
    <property type="term" value="F:protein-glutamate O-methyltransferase activity"/>
    <property type="evidence" value="ECO:0007669"/>
    <property type="project" value="UniProtKB-EC"/>
</dbReference>
<dbReference type="PIRSF" id="PIRSF000410">
    <property type="entry name" value="CheR"/>
    <property type="match status" value="1"/>
</dbReference>
<proteinExistence type="predicted"/>